<proteinExistence type="predicted"/>
<accession>A0A1W1E924</accession>
<dbReference type="AlphaFoldDB" id="A0A1W1E924"/>
<reference evidence="1" key="1">
    <citation type="submission" date="2016-10" db="EMBL/GenBank/DDBJ databases">
        <authorList>
            <person name="de Groot N.N."/>
        </authorList>
    </citation>
    <scope>NUCLEOTIDE SEQUENCE</scope>
</reference>
<evidence type="ECO:0008006" key="2">
    <source>
        <dbReference type="Google" id="ProtNLM"/>
    </source>
</evidence>
<organism evidence="1">
    <name type="scientific">hydrothermal vent metagenome</name>
    <dbReference type="NCBI Taxonomy" id="652676"/>
    <lineage>
        <taxon>unclassified sequences</taxon>
        <taxon>metagenomes</taxon>
        <taxon>ecological metagenomes</taxon>
    </lineage>
</organism>
<gene>
    <name evidence="1" type="ORF">MNB_SV-4-763</name>
</gene>
<dbReference type="EMBL" id="FPIB01000015">
    <property type="protein sequence ID" value="SFV90409.1"/>
    <property type="molecule type" value="Genomic_DNA"/>
</dbReference>
<sequence length="60" mass="6856">MANHFISFNRKQAYLLPSSIDEWLPQEHLARFIVDVTEQLDLSNILKHYNGTGGSAAYHP</sequence>
<name>A0A1W1E924_9ZZZZ</name>
<protein>
    <recommendedName>
        <fullName evidence="2">Transposase</fullName>
    </recommendedName>
</protein>
<evidence type="ECO:0000313" key="1">
    <source>
        <dbReference type="EMBL" id="SFV90409.1"/>
    </source>
</evidence>